<evidence type="ECO:0000313" key="3">
    <source>
        <dbReference type="Proteomes" id="UP000008561"/>
    </source>
</evidence>
<dbReference type="AlphaFoldDB" id="A8ZYV3"/>
<dbReference type="KEGG" id="dol:Dole_1404"/>
<dbReference type="STRING" id="96561.Dole_1404"/>
<evidence type="ECO:0000313" key="2">
    <source>
        <dbReference type="EMBL" id="ABW67208.1"/>
    </source>
</evidence>
<dbReference type="Proteomes" id="UP000008561">
    <property type="component" value="Chromosome"/>
</dbReference>
<gene>
    <name evidence="2" type="ordered locus">Dole_1404</name>
</gene>
<proteinExistence type="predicted"/>
<feature type="transmembrane region" description="Helical" evidence="1">
    <location>
        <begin position="12"/>
        <end position="32"/>
    </location>
</feature>
<dbReference type="HOGENOM" id="CLU_1486788_0_0_7"/>
<reference evidence="2 3" key="1">
    <citation type="submission" date="2007-10" db="EMBL/GenBank/DDBJ databases">
        <title>Complete sequence of Desulfococcus oleovorans Hxd3.</title>
        <authorList>
            <consortium name="US DOE Joint Genome Institute"/>
            <person name="Copeland A."/>
            <person name="Lucas S."/>
            <person name="Lapidus A."/>
            <person name="Barry K."/>
            <person name="Glavina del Rio T."/>
            <person name="Dalin E."/>
            <person name="Tice H."/>
            <person name="Pitluck S."/>
            <person name="Kiss H."/>
            <person name="Brettin T."/>
            <person name="Bruce D."/>
            <person name="Detter J.C."/>
            <person name="Han C."/>
            <person name="Schmutz J."/>
            <person name="Larimer F."/>
            <person name="Land M."/>
            <person name="Hauser L."/>
            <person name="Kyrpides N."/>
            <person name="Kim E."/>
            <person name="Wawrik B."/>
            <person name="Richardson P."/>
        </authorList>
    </citation>
    <scope>NUCLEOTIDE SEQUENCE [LARGE SCALE GENOMIC DNA]</scope>
    <source>
        <strain evidence="3">DSM 6200 / JCM 39069 / Hxd3</strain>
    </source>
</reference>
<name>A8ZYV3_DESOH</name>
<protein>
    <submittedName>
        <fullName evidence="2">Uncharacterized protein</fullName>
    </submittedName>
</protein>
<evidence type="ECO:0000256" key="1">
    <source>
        <dbReference type="SAM" id="Phobius"/>
    </source>
</evidence>
<keyword evidence="1" id="KW-1133">Transmembrane helix</keyword>
<dbReference type="EMBL" id="CP000859">
    <property type="protein sequence ID" value="ABW67208.1"/>
    <property type="molecule type" value="Genomic_DNA"/>
</dbReference>
<dbReference type="RefSeq" id="WP_012174824.1">
    <property type="nucleotide sequence ID" value="NC_009943.1"/>
</dbReference>
<keyword evidence="1" id="KW-0812">Transmembrane</keyword>
<keyword evidence="3" id="KW-1185">Reference proteome</keyword>
<keyword evidence="1" id="KW-0472">Membrane</keyword>
<sequence length="181" mass="20427">MNGHAVRQKYKQALIVAIVGMLVLFLAAFLLIRPLAGKIDFARQEIAMIEGQFKEQEILHPAYQELVRQHEDMAAILADIDAGTATPFLIDADITLLPEAFRNALGKTGLTLETCVPDLASITQGESSFLLDIGFTGNFIQLPKWFDMLEMEQRVVDVRRMTIRQDGKKQYGMTLWVNMDR</sequence>
<organism evidence="2 3">
    <name type="scientific">Desulfosudis oleivorans (strain DSM 6200 / JCM 39069 / Hxd3)</name>
    <name type="common">Desulfococcus oleovorans</name>
    <dbReference type="NCBI Taxonomy" id="96561"/>
    <lineage>
        <taxon>Bacteria</taxon>
        <taxon>Pseudomonadati</taxon>
        <taxon>Thermodesulfobacteriota</taxon>
        <taxon>Desulfobacteria</taxon>
        <taxon>Desulfobacterales</taxon>
        <taxon>Desulfosudaceae</taxon>
        <taxon>Desulfosudis</taxon>
    </lineage>
</organism>
<accession>A8ZYV3</accession>